<accession>A0A9N9WXD0</accession>
<evidence type="ECO:0000313" key="1">
    <source>
        <dbReference type="EMBL" id="CAG9809736.1"/>
    </source>
</evidence>
<evidence type="ECO:0000313" key="2">
    <source>
        <dbReference type="Proteomes" id="UP001153620"/>
    </source>
</evidence>
<keyword evidence="2" id="KW-1185">Reference proteome</keyword>
<gene>
    <name evidence="1" type="ORF">CHIRRI_LOCUS12556</name>
</gene>
<dbReference type="OrthoDB" id="6435470at2759"/>
<dbReference type="AlphaFoldDB" id="A0A9N9WXD0"/>
<reference evidence="1" key="1">
    <citation type="submission" date="2022-01" db="EMBL/GenBank/DDBJ databases">
        <authorList>
            <person name="King R."/>
        </authorList>
    </citation>
    <scope>NUCLEOTIDE SEQUENCE</scope>
</reference>
<dbReference type="EMBL" id="OU895879">
    <property type="protein sequence ID" value="CAG9809736.1"/>
    <property type="molecule type" value="Genomic_DNA"/>
</dbReference>
<name>A0A9N9WXD0_9DIPT</name>
<dbReference type="Proteomes" id="UP001153620">
    <property type="component" value="Chromosome 3"/>
</dbReference>
<proteinExistence type="predicted"/>
<organism evidence="1 2">
    <name type="scientific">Chironomus riparius</name>
    <dbReference type="NCBI Taxonomy" id="315576"/>
    <lineage>
        <taxon>Eukaryota</taxon>
        <taxon>Metazoa</taxon>
        <taxon>Ecdysozoa</taxon>
        <taxon>Arthropoda</taxon>
        <taxon>Hexapoda</taxon>
        <taxon>Insecta</taxon>
        <taxon>Pterygota</taxon>
        <taxon>Neoptera</taxon>
        <taxon>Endopterygota</taxon>
        <taxon>Diptera</taxon>
        <taxon>Nematocera</taxon>
        <taxon>Chironomoidea</taxon>
        <taxon>Chironomidae</taxon>
        <taxon>Chironominae</taxon>
        <taxon>Chironomus</taxon>
    </lineage>
</organism>
<protein>
    <submittedName>
        <fullName evidence="1">Uncharacterized protein</fullName>
    </submittedName>
</protein>
<sequence length="160" mass="18350">MRISHTNHFNQSNPKILTSNFSINLISESDDDLRCNRNLIWSPFYCVLQQEEQTFTAYCSEELSIIPVTPNREIRLADVFFAELPRIRLDGRSSESRPRTRKAIWEPSPSTIHEEAEDEMVFNSSNIELNTALQGCLANLQQTIKTSTVAKRPLIININP</sequence>
<reference evidence="1" key="2">
    <citation type="submission" date="2022-10" db="EMBL/GenBank/DDBJ databases">
        <authorList>
            <consortium name="ENA_rothamsted_submissions"/>
            <consortium name="culmorum"/>
            <person name="King R."/>
        </authorList>
    </citation>
    <scope>NUCLEOTIDE SEQUENCE</scope>
</reference>